<sequence length="907" mass="100434">MHCVCIASICVPVCTYFEALYFLPSASDVSVAEAHSCWYKPICHFHVTLAPPRFACPCARTSRHLIFIVSAIASVCVPVCTYFEASHFHYICHRLGLRARVYVLRGISFSLYLSSPRTPCLPSAIPERFARGLSCQGMTIRLTGCGLCQPEGTSLRILASGLRALLSVFGSQLYPWVSDSDFEAEFWAEFSRGHTHSTMLVSVQVVLELSLQKALISPEVHRTCAYRLCQSPVTSPLFSSAKLVMAQNSEEILVLAATLDQGITLQGYTNGEVPHPPRSPASHPIWGPQLFQTHEPTTFELMGMVGDLQRSVADLACRMSVPPPNASYAGNFIPQEPPLLGRIVIELSQPEAIPSSGNGMSTTTGLRSDVATQTFYQAEASGKNKMKVDTDPYEQLLWAVEVLKAGGLNKQQVFAVAVKTVDDIFPTQAESSLSQRENQDGDRRARTAPSNPKPIPRRDQRAKATPADPFSSASSKSQQASNYPPRGRRVFHALYMPLSKALQILVKKGHLKPLEPRPLPSPLPAKHDGTQYCAYHQQTGHSTDNCFRLRHEVQDLIDNEVILPPSSAKSVTTRLVDFEDNAIVLESLNETADRSQPRDSTPSLPNLELEIRRSDGQLRCKACVARFEAALEQEAPKSGQEDQISSEEAYKAKQQPFSWIQMTPGSQNHLAWTCYTFTLERLAGPKTRKGDPGKSNFILKSSRKTIRLCPCDGSDHLRFLCIREFGCVRHSEDCIQCAVAPFKQGAASCCHSMRRGAVQTRGSFPSPFNTPWRRSNKGQLSVAIQCAAVPFKQGVTFRCHAIPLKQGAIFLRIRGCASREWVLCSLSSVVGSIPGQELIYQFQNKIILRSECRAVLHICAKRDSFFHKTAGKFRDYILCVPLQVLPKLRSMSVPLPQAQDQVCFKPK</sequence>
<evidence type="ECO:0000313" key="3">
    <source>
        <dbReference type="Proteomes" id="UP000593564"/>
    </source>
</evidence>
<feature type="region of interest" description="Disordered" evidence="1">
    <location>
        <begin position="429"/>
        <end position="485"/>
    </location>
</feature>
<accession>A0A7J7FWB4</accession>
<gene>
    <name evidence="2" type="ORF">HYC85_028129</name>
</gene>
<proteinExistence type="predicted"/>
<protein>
    <submittedName>
        <fullName evidence="2">Uncharacterized protein</fullName>
    </submittedName>
</protein>
<evidence type="ECO:0000256" key="1">
    <source>
        <dbReference type="SAM" id="MobiDB-lite"/>
    </source>
</evidence>
<reference evidence="3" key="1">
    <citation type="journal article" date="2020" name="Nat. Commun.">
        <title>Genome assembly of wild tea tree DASZ reveals pedigree and selection history of tea varieties.</title>
        <authorList>
            <person name="Zhang W."/>
            <person name="Zhang Y."/>
            <person name="Qiu H."/>
            <person name="Guo Y."/>
            <person name="Wan H."/>
            <person name="Zhang X."/>
            <person name="Scossa F."/>
            <person name="Alseekh S."/>
            <person name="Zhang Q."/>
            <person name="Wang P."/>
            <person name="Xu L."/>
            <person name="Schmidt M.H."/>
            <person name="Jia X."/>
            <person name="Li D."/>
            <person name="Zhu A."/>
            <person name="Guo F."/>
            <person name="Chen W."/>
            <person name="Ni D."/>
            <person name="Usadel B."/>
            <person name="Fernie A.R."/>
            <person name="Wen W."/>
        </authorList>
    </citation>
    <scope>NUCLEOTIDE SEQUENCE [LARGE SCALE GENOMIC DNA]</scope>
    <source>
        <strain evidence="3">cv. G240</strain>
    </source>
</reference>
<feature type="compositionally biased region" description="Low complexity" evidence="1">
    <location>
        <begin position="471"/>
        <end position="481"/>
    </location>
</feature>
<dbReference type="EMBL" id="JACBKZ010000014">
    <property type="protein sequence ID" value="KAF5931958.1"/>
    <property type="molecule type" value="Genomic_DNA"/>
</dbReference>
<dbReference type="AlphaFoldDB" id="A0A7J7FWB4"/>
<name>A0A7J7FWB4_CAMSI</name>
<organism evidence="2 3">
    <name type="scientific">Camellia sinensis</name>
    <name type="common">Tea plant</name>
    <name type="synonym">Thea sinensis</name>
    <dbReference type="NCBI Taxonomy" id="4442"/>
    <lineage>
        <taxon>Eukaryota</taxon>
        <taxon>Viridiplantae</taxon>
        <taxon>Streptophyta</taxon>
        <taxon>Embryophyta</taxon>
        <taxon>Tracheophyta</taxon>
        <taxon>Spermatophyta</taxon>
        <taxon>Magnoliopsida</taxon>
        <taxon>eudicotyledons</taxon>
        <taxon>Gunneridae</taxon>
        <taxon>Pentapetalae</taxon>
        <taxon>asterids</taxon>
        <taxon>Ericales</taxon>
        <taxon>Theaceae</taxon>
        <taxon>Camellia</taxon>
    </lineage>
</organism>
<reference evidence="2 3" key="2">
    <citation type="submission" date="2020-07" db="EMBL/GenBank/DDBJ databases">
        <title>Genome assembly of wild tea tree DASZ reveals pedigree and selection history of tea varieties.</title>
        <authorList>
            <person name="Zhang W."/>
        </authorList>
    </citation>
    <scope>NUCLEOTIDE SEQUENCE [LARGE SCALE GENOMIC DNA]</scope>
    <source>
        <strain evidence="3">cv. G240</strain>
        <tissue evidence="2">Leaf</tissue>
    </source>
</reference>
<evidence type="ECO:0000313" key="2">
    <source>
        <dbReference type="EMBL" id="KAF5931958.1"/>
    </source>
</evidence>
<comment type="caution">
    <text evidence="2">The sequence shown here is derived from an EMBL/GenBank/DDBJ whole genome shotgun (WGS) entry which is preliminary data.</text>
</comment>
<dbReference type="Proteomes" id="UP000593564">
    <property type="component" value="Unassembled WGS sequence"/>
</dbReference>
<keyword evidence="3" id="KW-1185">Reference proteome</keyword>